<accession>A0A151J322</accession>
<reference evidence="1 2" key="1">
    <citation type="submission" date="2015-09" db="EMBL/GenBank/DDBJ databases">
        <title>Trachymyrmex cornetzi WGS genome.</title>
        <authorList>
            <person name="Nygaard S."/>
            <person name="Hu H."/>
            <person name="Boomsma J."/>
            <person name="Zhang G."/>
        </authorList>
    </citation>
    <scope>NUCLEOTIDE SEQUENCE [LARGE SCALE GENOMIC DNA]</scope>
    <source>
        <strain evidence="1">Tcor2-1</strain>
        <tissue evidence="1">Whole body</tissue>
    </source>
</reference>
<evidence type="ECO:0000313" key="2">
    <source>
        <dbReference type="Proteomes" id="UP000078492"/>
    </source>
</evidence>
<protein>
    <submittedName>
        <fullName evidence="1">Uncharacterized protein</fullName>
    </submittedName>
</protein>
<dbReference type="EMBL" id="KQ980313">
    <property type="protein sequence ID" value="KYN16719.1"/>
    <property type="molecule type" value="Genomic_DNA"/>
</dbReference>
<organism evidence="1 2">
    <name type="scientific">Trachymyrmex cornetzi</name>
    <dbReference type="NCBI Taxonomy" id="471704"/>
    <lineage>
        <taxon>Eukaryota</taxon>
        <taxon>Metazoa</taxon>
        <taxon>Ecdysozoa</taxon>
        <taxon>Arthropoda</taxon>
        <taxon>Hexapoda</taxon>
        <taxon>Insecta</taxon>
        <taxon>Pterygota</taxon>
        <taxon>Neoptera</taxon>
        <taxon>Endopterygota</taxon>
        <taxon>Hymenoptera</taxon>
        <taxon>Apocrita</taxon>
        <taxon>Aculeata</taxon>
        <taxon>Formicoidea</taxon>
        <taxon>Formicidae</taxon>
        <taxon>Myrmicinae</taxon>
        <taxon>Trachymyrmex</taxon>
    </lineage>
</organism>
<name>A0A151J322_9HYME</name>
<proteinExistence type="predicted"/>
<feature type="non-terminal residue" evidence="1">
    <location>
        <position position="1"/>
    </location>
</feature>
<evidence type="ECO:0000313" key="1">
    <source>
        <dbReference type="EMBL" id="KYN16719.1"/>
    </source>
</evidence>
<sequence>YIVNKIIYYNSNIIDILLLNLTPNRQHKIHNPNILLVYVNLHQHRHVLYSVKPFSKKYYY</sequence>
<keyword evidence="2" id="KW-1185">Reference proteome</keyword>
<dbReference type="Proteomes" id="UP000078492">
    <property type="component" value="Unassembled WGS sequence"/>
</dbReference>
<dbReference type="AlphaFoldDB" id="A0A151J322"/>
<gene>
    <name evidence="1" type="ORF">ALC57_11037</name>
</gene>